<gene>
    <name evidence="1" type="ORF">LCGC14_0338290</name>
</gene>
<accession>A0A0F9TEH8</accession>
<proteinExistence type="predicted"/>
<sequence length="63" mass="7267">MDKEQYEREIENFLHKYWSEDKTRQAMELCSEQINEAHERGLPAELLASSIVSVPFNPGASRG</sequence>
<protein>
    <submittedName>
        <fullName evidence="1">Uncharacterized protein</fullName>
    </submittedName>
</protein>
<reference evidence="1" key="1">
    <citation type="journal article" date="2015" name="Nature">
        <title>Complex archaea that bridge the gap between prokaryotes and eukaryotes.</title>
        <authorList>
            <person name="Spang A."/>
            <person name="Saw J.H."/>
            <person name="Jorgensen S.L."/>
            <person name="Zaremba-Niedzwiedzka K."/>
            <person name="Martijn J."/>
            <person name="Lind A.E."/>
            <person name="van Eijk R."/>
            <person name="Schleper C."/>
            <person name="Guy L."/>
            <person name="Ettema T.J."/>
        </authorList>
    </citation>
    <scope>NUCLEOTIDE SEQUENCE</scope>
</reference>
<organism evidence="1">
    <name type="scientific">marine sediment metagenome</name>
    <dbReference type="NCBI Taxonomy" id="412755"/>
    <lineage>
        <taxon>unclassified sequences</taxon>
        <taxon>metagenomes</taxon>
        <taxon>ecological metagenomes</taxon>
    </lineage>
</organism>
<evidence type="ECO:0000313" key="1">
    <source>
        <dbReference type="EMBL" id="KKN79625.1"/>
    </source>
</evidence>
<name>A0A0F9TEH8_9ZZZZ</name>
<comment type="caution">
    <text evidence="1">The sequence shown here is derived from an EMBL/GenBank/DDBJ whole genome shotgun (WGS) entry which is preliminary data.</text>
</comment>
<dbReference type="AlphaFoldDB" id="A0A0F9TEH8"/>
<dbReference type="EMBL" id="LAZR01000244">
    <property type="protein sequence ID" value="KKN79625.1"/>
    <property type="molecule type" value="Genomic_DNA"/>
</dbReference>